<accession>A0ABZ2N683</accession>
<dbReference type="RefSeq" id="WP_338751877.1">
    <property type="nucleotide sequence ID" value="NZ_CP147404.1"/>
</dbReference>
<organism evidence="5 6">
    <name type="scientific">Bacillus kandeliae</name>
    <dbReference type="NCBI Taxonomy" id="3129297"/>
    <lineage>
        <taxon>Bacteria</taxon>
        <taxon>Bacillati</taxon>
        <taxon>Bacillota</taxon>
        <taxon>Bacilli</taxon>
        <taxon>Bacillales</taxon>
        <taxon>Bacillaceae</taxon>
        <taxon>Bacillus</taxon>
    </lineage>
</organism>
<dbReference type="InterPro" id="IPR006179">
    <property type="entry name" value="5_nucleotidase/apyrase"/>
</dbReference>
<dbReference type="Gene3D" id="3.60.21.10">
    <property type="match status" value="1"/>
</dbReference>
<dbReference type="PROSITE" id="PS51272">
    <property type="entry name" value="SLH"/>
    <property type="match status" value="2"/>
</dbReference>
<dbReference type="InterPro" id="IPR008334">
    <property type="entry name" value="5'-Nucleotdase_C"/>
</dbReference>
<feature type="domain" description="SLH" evidence="4">
    <location>
        <begin position="86"/>
        <end position="149"/>
    </location>
</feature>
<protein>
    <submittedName>
        <fullName evidence="5">5'-nucleotidase C-terminal domain-containing protein</fullName>
    </submittedName>
</protein>
<sequence length="720" mass="77841">MGYLSKSHRKFVVSAATVTLVATAVTPASAASFTDVSKDYKEAVDYLISNKITDGMTDTTFGTTLSIKRVDAAVMLAKALKLDTENVEDAGFTDVPARAKGYVNALKKAGIIDGKTETKFAPDQNITRGEAALMLAEAYDLKGDDTKLPFTDVPSRYQDAVSALVKHDITSGKTANSFGTTDDITRGEYAIFLHKLSKLENNFTLSLMHTNDTHANIENTPKKMTAIKEVRAEKPDALLVDAGDVFSGTLYFNEFKGQADLKLMNLMGYDVMTFGNHEFDLGSSPEGHQALVDFIEGAKFPFVSSNVDFSKDDKFKGLFSDTISSKPEDGKIYNGIVKEVDGEKVGFFGLTTAETKDISSANKVEFENYIAEAEKAVKAFEGMGVNKIVAVSHIGYDDNAAVDNDLTLATQVDGIDVIVGGHSHTKLSEPTVVNKDETGKVKDPTVIVQADQYNKFLGTLDVEFDKNGKVVGQAGQLIEIKDQKEDAETKALLAPYTAKINEVKNTPTGGTAEKQLDNPRTSSDDTQPSVRKNETELGNLITDGMLAKAKEYNPKVVMALQNGGGIRTSIDQGPITVGEVINVLPFGNTLATMEVTGAELKEAFETSVKALPKENGGFLHVSGAKVKYDSSKPAGERVVSISYKKPDGTYEEIQPAEKYTVATNAFTAKGGDGYDVFKKVYEEGRVTDLGLSDWENLRDHVKSLGTVNPQIEGRIVDVAK</sequence>
<dbReference type="PRINTS" id="PR01607">
    <property type="entry name" value="APYRASEFAMLY"/>
</dbReference>
<dbReference type="InterPro" id="IPR006146">
    <property type="entry name" value="5'-Nucleotdase_CS"/>
</dbReference>
<name>A0ABZ2N683_9BACI</name>
<evidence type="ECO:0000256" key="2">
    <source>
        <dbReference type="RuleBase" id="RU362119"/>
    </source>
</evidence>
<dbReference type="Pfam" id="PF00395">
    <property type="entry name" value="SLH"/>
    <property type="match status" value="3"/>
</dbReference>
<keyword evidence="6" id="KW-1185">Reference proteome</keyword>
<dbReference type="EMBL" id="CP147404">
    <property type="protein sequence ID" value="WXB92896.1"/>
    <property type="molecule type" value="Genomic_DNA"/>
</dbReference>
<evidence type="ECO:0000313" key="5">
    <source>
        <dbReference type="EMBL" id="WXB92896.1"/>
    </source>
</evidence>
<dbReference type="Proteomes" id="UP001387364">
    <property type="component" value="Chromosome"/>
</dbReference>
<dbReference type="InterPro" id="IPR029052">
    <property type="entry name" value="Metallo-depent_PP-like"/>
</dbReference>
<evidence type="ECO:0000313" key="6">
    <source>
        <dbReference type="Proteomes" id="UP001387364"/>
    </source>
</evidence>
<dbReference type="SUPFAM" id="SSF56300">
    <property type="entry name" value="Metallo-dependent phosphatases"/>
    <property type="match status" value="1"/>
</dbReference>
<evidence type="ECO:0000259" key="4">
    <source>
        <dbReference type="PROSITE" id="PS51272"/>
    </source>
</evidence>
<dbReference type="InterPro" id="IPR036907">
    <property type="entry name" value="5'-Nucleotdase_C_sf"/>
</dbReference>
<dbReference type="Gene3D" id="3.90.780.10">
    <property type="entry name" value="5'-Nucleotidase, C-terminal domain"/>
    <property type="match status" value="1"/>
</dbReference>
<dbReference type="Pfam" id="PF02872">
    <property type="entry name" value="5_nucleotid_C"/>
    <property type="match status" value="1"/>
</dbReference>
<feature type="compositionally biased region" description="Polar residues" evidence="3">
    <location>
        <begin position="518"/>
        <end position="530"/>
    </location>
</feature>
<feature type="signal peptide" evidence="2">
    <location>
        <begin position="1"/>
        <end position="30"/>
    </location>
</feature>
<keyword evidence="1 2" id="KW-0732">Signal</keyword>
<dbReference type="InterPro" id="IPR001119">
    <property type="entry name" value="SLH_dom"/>
</dbReference>
<dbReference type="PROSITE" id="PS00785">
    <property type="entry name" value="5_NUCLEOTIDASE_1"/>
    <property type="match status" value="1"/>
</dbReference>
<dbReference type="Pfam" id="PF00149">
    <property type="entry name" value="Metallophos"/>
    <property type="match status" value="1"/>
</dbReference>
<gene>
    <name evidence="5" type="ORF">WDJ61_16975</name>
</gene>
<dbReference type="PANTHER" id="PTHR11575:SF24">
    <property type="entry name" value="5'-NUCLEOTIDASE"/>
    <property type="match status" value="1"/>
</dbReference>
<feature type="chain" id="PRO_5045004418" evidence="2">
    <location>
        <begin position="31"/>
        <end position="720"/>
    </location>
</feature>
<evidence type="ECO:0000256" key="1">
    <source>
        <dbReference type="ARBA" id="ARBA00022729"/>
    </source>
</evidence>
<dbReference type="SUPFAM" id="SSF55816">
    <property type="entry name" value="5'-nucleotidase (syn. UDP-sugar hydrolase), C-terminal domain"/>
    <property type="match status" value="1"/>
</dbReference>
<feature type="region of interest" description="Disordered" evidence="3">
    <location>
        <begin position="503"/>
        <end position="535"/>
    </location>
</feature>
<feature type="domain" description="SLH" evidence="4">
    <location>
        <begin position="27"/>
        <end position="85"/>
    </location>
</feature>
<evidence type="ECO:0000256" key="3">
    <source>
        <dbReference type="SAM" id="MobiDB-lite"/>
    </source>
</evidence>
<proteinExistence type="inferred from homology"/>
<reference evidence="5 6" key="1">
    <citation type="submission" date="2024-02" db="EMBL/GenBank/DDBJ databases">
        <title>Seven novel Bacillus-like species.</title>
        <authorList>
            <person name="Liu G."/>
        </authorList>
    </citation>
    <scope>NUCLEOTIDE SEQUENCE [LARGE SCALE GENOMIC DNA]</scope>
    <source>
        <strain evidence="5 6">FJAT-52991</strain>
    </source>
</reference>
<keyword evidence="2" id="KW-0547">Nucleotide-binding</keyword>
<dbReference type="PANTHER" id="PTHR11575">
    <property type="entry name" value="5'-NUCLEOTIDASE-RELATED"/>
    <property type="match status" value="1"/>
</dbReference>
<dbReference type="InterPro" id="IPR004843">
    <property type="entry name" value="Calcineurin-like_PHP"/>
</dbReference>
<keyword evidence="2" id="KW-0378">Hydrolase</keyword>
<comment type="similarity">
    <text evidence="2">Belongs to the 5'-nucleotidase family.</text>
</comment>